<keyword evidence="6" id="KW-0460">Magnesium</keyword>
<accession>A0A366XRG4</accession>
<dbReference type="EMBL" id="QOCW01000031">
    <property type="protein sequence ID" value="RBW67715.1"/>
    <property type="molecule type" value="Genomic_DNA"/>
</dbReference>
<evidence type="ECO:0000256" key="2">
    <source>
        <dbReference type="ARBA" id="ARBA00022598"/>
    </source>
</evidence>
<evidence type="ECO:0000313" key="8">
    <source>
        <dbReference type="EMBL" id="RBW67715.1"/>
    </source>
</evidence>
<dbReference type="InterPro" id="IPR013221">
    <property type="entry name" value="Mur_ligase_cen"/>
</dbReference>
<dbReference type="GO" id="GO:0005829">
    <property type="term" value="C:cytosol"/>
    <property type="evidence" value="ECO:0007669"/>
    <property type="project" value="TreeGrafter"/>
</dbReference>
<name>A0A366XRG4_9BACI</name>
<dbReference type="SUPFAM" id="SSF53244">
    <property type="entry name" value="MurD-like peptide ligases, peptide-binding domain"/>
    <property type="match status" value="1"/>
</dbReference>
<keyword evidence="5" id="KW-0067">ATP-binding</keyword>
<dbReference type="GO" id="GO:0005524">
    <property type="term" value="F:ATP binding"/>
    <property type="evidence" value="ECO:0007669"/>
    <property type="project" value="UniProtKB-KW"/>
</dbReference>
<dbReference type="Pfam" id="PF08245">
    <property type="entry name" value="Mur_ligase_M"/>
    <property type="match status" value="1"/>
</dbReference>
<evidence type="ECO:0000256" key="5">
    <source>
        <dbReference type="ARBA" id="ARBA00022840"/>
    </source>
</evidence>
<evidence type="ECO:0000256" key="6">
    <source>
        <dbReference type="ARBA" id="ARBA00022842"/>
    </source>
</evidence>
<dbReference type="InterPro" id="IPR001645">
    <property type="entry name" value="Folylpolyglutamate_synth"/>
</dbReference>
<comment type="caution">
    <text evidence="8">The sequence shown here is derived from an EMBL/GenBank/DDBJ whole genome shotgun (WGS) entry which is preliminary data.</text>
</comment>
<evidence type="ECO:0000256" key="3">
    <source>
        <dbReference type="ARBA" id="ARBA00022723"/>
    </source>
</evidence>
<protein>
    <recommendedName>
        <fullName evidence="7">Mur ligase central domain-containing protein</fullName>
    </recommendedName>
</protein>
<organism evidence="8 9">
    <name type="scientific">Bacillus taeanensis</name>
    <dbReference type="NCBI Taxonomy" id="273032"/>
    <lineage>
        <taxon>Bacteria</taxon>
        <taxon>Bacillati</taxon>
        <taxon>Bacillota</taxon>
        <taxon>Bacilli</taxon>
        <taxon>Bacillales</taxon>
        <taxon>Bacillaceae</taxon>
        <taxon>Bacillus</taxon>
    </lineage>
</organism>
<dbReference type="NCBIfam" id="TIGR01499">
    <property type="entry name" value="folC"/>
    <property type="match status" value="1"/>
</dbReference>
<evidence type="ECO:0000313" key="9">
    <source>
        <dbReference type="Proteomes" id="UP000253314"/>
    </source>
</evidence>
<dbReference type="Gene3D" id="3.90.190.20">
    <property type="entry name" value="Mur ligase, C-terminal domain"/>
    <property type="match status" value="1"/>
</dbReference>
<feature type="domain" description="Mur ligase central" evidence="7">
    <location>
        <begin position="68"/>
        <end position="286"/>
    </location>
</feature>
<reference evidence="8 9" key="1">
    <citation type="submission" date="2018-07" db="EMBL/GenBank/DDBJ databases">
        <title>Lottiidibacillus patelloidae gen. nov., sp. nov., isolated from the intestinal tract of a marine limpet and the reclassification of B. taeanensis BH030017T, B. algicola KMM 3737T and B. hwajinpoensis SW-72T as genus Lottiidibacillus.</title>
        <authorList>
            <person name="Liu R."/>
            <person name="Huang Z."/>
        </authorList>
    </citation>
    <scope>NUCLEOTIDE SEQUENCE [LARGE SCALE GENOMIC DNA]</scope>
    <source>
        <strain evidence="8 9">BH030017</strain>
    </source>
</reference>
<sequence length="456" mass="52658">MCFSVKYVEKQVFQKGHGSLLNYIESTNYLKQFYSRTTNRTANHHLSIMEELFHLFHLNESQFDIVQVTGSCGKGSTVTYISHILLQNNISHGVFTGPHLLRYEERFAVNGSLISSHDFCEIVTTIAQILKNYPKENEVGHMHVMTLLAFLYFRKLGIKLVIFENGSGGLSDPSNILNPVIAVFTEITFDHTHLLGNSIEEITRNKAAIIKNRTKYVAAGMRNKKARTLLKSLAAAKNASFRFIDEHYKSTYKKQLFHYRGFTEWILPMSFPAEYQQQNFTNAVCVMELLQKIRYPISQYSPFNTGDVLLPGRMEWTEICGEEILLDGAHNEYELASLKREIEKQNLKNPLFFMAFSSNKDIEKMVKSIALKEAFYIIVPSPFHERRINHKVVESVFHSLQLPYTYHENIERGLQDFLRRNNNQSKVITGSLYLIGFIKQKQKEGFINDTYNTETS</sequence>
<comment type="similarity">
    <text evidence="1">Belongs to the folylpolyglutamate synthase family.</text>
</comment>
<dbReference type="GO" id="GO:0046872">
    <property type="term" value="F:metal ion binding"/>
    <property type="evidence" value="ECO:0007669"/>
    <property type="project" value="UniProtKB-KW"/>
</dbReference>
<gene>
    <name evidence="8" type="ORF">DS031_20805</name>
</gene>
<dbReference type="GO" id="GO:0008841">
    <property type="term" value="F:dihydrofolate synthase activity"/>
    <property type="evidence" value="ECO:0007669"/>
    <property type="project" value="TreeGrafter"/>
</dbReference>
<dbReference type="GO" id="GO:0004326">
    <property type="term" value="F:tetrahydrofolylpolyglutamate synthase activity"/>
    <property type="evidence" value="ECO:0007669"/>
    <property type="project" value="InterPro"/>
</dbReference>
<dbReference type="SUPFAM" id="SSF53623">
    <property type="entry name" value="MurD-like peptide ligases, catalytic domain"/>
    <property type="match status" value="1"/>
</dbReference>
<keyword evidence="9" id="KW-1185">Reference proteome</keyword>
<proteinExistence type="inferred from homology"/>
<keyword evidence="2" id="KW-0436">Ligase</keyword>
<keyword evidence="4" id="KW-0547">Nucleotide-binding</keyword>
<evidence type="ECO:0000259" key="7">
    <source>
        <dbReference type="Pfam" id="PF08245"/>
    </source>
</evidence>
<keyword evidence="3" id="KW-0479">Metal-binding</keyword>
<dbReference type="Proteomes" id="UP000253314">
    <property type="component" value="Unassembled WGS sequence"/>
</dbReference>
<dbReference type="PANTHER" id="PTHR11136">
    <property type="entry name" value="FOLYLPOLYGLUTAMATE SYNTHASE-RELATED"/>
    <property type="match status" value="1"/>
</dbReference>
<dbReference type="AlphaFoldDB" id="A0A366XRG4"/>
<dbReference type="InterPro" id="IPR036565">
    <property type="entry name" value="Mur-like_cat_sf"/>
</dbReference>
<dbReference type="Gene3D" id="3.40.1190.10">
    <property type="entry name" value="Mur-like, catalytic domain"/>
    <property type="match status" value="1"/>
</dbReference>
<evidence type="ECO:0000256" key="1">
    <source>
        <dbReference type="ARBA" id="ARBA00008276"/>
    </source>
</evidence>
<evidence type="ECO:0000256" key="4">
    <source>
        <dbReference type="ARBA" id="ARBA00022741"/>
    </source>
</evidence>
<dbReference type="InterPro" id="IPR036615">
    <property type="entry name" value="Mur_ligase_C_dom_sf"/>
</dbReference>
<dbReference type="PANTHER" id="PTHR11136:SF0">
    <property type="entry name" value="DIHYDROFOLATE SYNTHETASE-RELATED"/>
    <property type="match status" value="1"/>
</dbReference>